<evidence type="ECO:0000313" key="10">
    <source>
        <dbReference type="EMBL" id="BCT02547.1"/>
    </source>
</evidence>
<dbReference type="FunFam" id="1.10.455.10:FF:000001">
    <property type="entry name" value="30S ribosomal protein S7"/>
    <property type="match status" value="1"/>
</dbReference>
<dbReference type="InterPro" id="IPR005717">
    <property type="entry name" value="Ribosomal_uS7_bac/org-type"/>
</dbReference>
<evidence type="ECO:0000256" key="4">
    <source>
        <dbReference type="ARBA" id="ARBA00022980"/>
    </source>
</evidence>
<dbReference type="PROSITE" id="PS00052">
    <property type="entry name" value="RIBOSOMAL_S7"/>
    <property type="match status" value="1"/>
</dbReference>
<sequence>MARRHKPTKLALVADPVYENVLIQMIVNRLMKKGKKSLAYRLCYGAMKEIAEKTQQDPVAVIEQAIRNATPAVEVKAKRRGGATFQVPVQVSGPRGTALAICWILAACRNRSGRTMISKLSNELLDASKNIGVAIRKKEETIRMAESNRVNAPSRF</sequence>
<comment type="subunit">
    <text evidence="7">Part of the 30S ribosomal subunit.</text>
</comment>
<evidence type="ECO:0000256" key="8">
    <source>
        <dbReference type="RuleBase" id="RU003619"/>
    </source>
</evidence>
<dbReference type="Gene3D" id="1.10.455.10">
    <property type="entry name" value="Ribosomal protein S7 domain"/>
    <property type="match status" value="1"/>
</dbReference>
<dbReference type="PIRSF" id="PIRSF002122">
    <property type="entry name" value="RPS7p_RPS7a_RPS5e_RPS7o"/>
    <property type="match status" value="1"/>
</dbReference>
<organism evidence="10">
    <name type="scientific">Medakamo hakoo</name>
    <dbReference type="NCBI Taxonomy" id="3113649"/>
    <lineage>
        <taxon>Eukaryota</taxon>
        <taxon>Viridiplantae</taxon>
        <taxon>Chlorophyta</taxon>
        <taxon>core chlorophytes</taxon>
        <taxon>Trebouxiophyceae</taxon>
        <taxon>Trebouxiophyceae incertae sedis</taxon>
        <taxon>Coccomyxaceae</taxon>
        <taxon>Medakamo</taxon>
    </lineage>
</organism>
<name>A0A8D5Q0B9_9CHLO</name>
<keyword evidence="10" id="KW-0150">Chloroplast</keyword>
<keyword evidence="5 7" id="KW-0687">Ribonucleoprotein</keyword>
<dbReference type="InterPro" id="IPR036823">
    <property type="entry name" value="Ribosomal_uS7_dom_sf"/>
</dbReference>
<evidence type="ECO:0000256" key="6">
    <source>
        <dbReference type="ARBA" id="ARBA00035151"/>
    </source>
</evidence>
<comment type="subcellular location">
    <subcellularLocation>
        <location evidence="7">Plastid</location>
        <location evidence="7">Chloroplast</location>
    </subcellularLocation>
</comment>
<dbReference type="EMBL" id="LC604816">
    <property type="protein sequence ID" value="BCT02547.1"/>
    <property type="molecule type" value="Genomic_DNA"/>
</dbReference>
<dbReference type="GO" id="GO:0003735">
    <property type="term" value="F:structural constituent of ribosome"/>
    <property type="evidence" value="ECO:0007669"/>
    <property type="project" value="InterPro"/>
</dbReference>
<dbReference type="Pfam" id="PF00177">
    <property type="entry name" value="Ribosomal_S7"/>
    <property type="match status" value="1"/>
</dbReference>
<comment type="function">
    <text evidence="7">One of the primary rRNA binding proteins, it binds directly to 16S rRNA where it nucleates assembly of the head domain of the 30S subunit.</text>
</comment>
<dbReference type="GO" id="GO:0006412">
    <property type="term" value="P:translation"/>
    <property type="evidence" value="ECO:0007669"/>
    <property type="project" value="UniProtKB-UniRule"/>
</dbReference>
<evidence type="ECO:0000256" key="7">
    <source>
        <dbReference type="HAMAP-Rule" id="MF_00480"/>
    </source>
</evidence>
<dbReference type="InterPro" id="IPR020606">
    <property type="entry name" value="Ribosomal_uS7_CS"/>
</dbReference>
<dbReference type="GO" id="GO:0009507">
    <property type="term" value="C:chloroplast"/>
    <property type="evidence" value="ECO:0007669"/>
    <property type="project" value="UniProtKB-SubCell"/>
</dbReference>
<evidence type="ECO:0000256" key="5">
    <source>
        <dbReference type="ARBA" id="ARBA00023274"/>
    </source>
</evidence>
<comment type="similarity">
    <text evidence="1 7 8">Belongs to the universal ribosomal protein uS7 family.</text>
</comment>
<keyword evidence="3 7" id="KW-0694">RNA-binding</keyword>
<dbReference type="GO" id="GO:0019843">
    <property type="term" value="F:rRNA binding"/>
    <property type="evidence" value="ECO:0007669"/>
    <property type="project" value="UniProtKB-UniRule"/>
</dbReference>
<evidence type="ECO:0000256" key="1">
    <source>
        <dbReference type="ARBA" id="ARBA00007151"/>
    </source>
</evidence>
<protein>
    <recommendedName>
        <fullName evidence="6 7">Small ribosomal subunit protein uS7c</fullName>
    </recommendedName>
</protein>
<geneLocation type="chloroplast" evidence="10"/>
<dbReference type="InterPro" id="IPR023798">
    <property type="entry name" value="Ribosomal_uS7_dom"/>
</dbReference>
<keyword evidence="10" id="KW-0934">Plastid</keyword>
<dbReference type="GO" id="GO:0015935">
    <property type="term" value="C:small ribosomal subunit"/>
    <property type="evidence" value="ECO:0007669"/>
    <property type="project" value="InterPro"/>
</dbReference>
<gene>
    <name evidence="7 10" type="primary">rps7</name>
</gene>
<keyword evidence="4 7" id="KW-0689">Ribosomal protein</keyword>
<keyword evidence="2 7" id="KW-0699">rRNA-binding</keyword>
<feature type="domain" description="Small ribosomal subunit protein uS7" evidence="9">
    <location>
        <begin position="3"/>
        <end position="149"/>
    </location>
</feature>
<dbReference type="AlphaFoldDB" id="A0A8D5Q0B9"/>
<dbReference type="SUPFAM" id="SSF47973">
    <property type="entry name" value="Ribosomal protein S7"/>
    <property type="match status" value="1"/>
</dbReference>
<dbReference type="NCBIfam" id="TIGR01029">
    <property type="entry name" value="rpsG_bact"/>
    <property type="match status" value="1"/>
</dbReference>
<proteinExistence type="inferred from homology"/>
<evidence type="ECO:0000259" key="9">
    <source>
        <dbReference type="Pfam" id="PF00177"/>
    </source>
</evidence>
<dbReference type="PANTHER" id="PTHR11205">
    <property type="entry name" value="RIBOSOMAL PROTEIN S7"/>
    <property type="match status" value="1"/>
</dbReference>
<evidence type="ECO:0000256" key="2">
    <source>
        <dbReference type="ARBA" id="ARBA00022730"/>
    </source>
</evidence>
<dbReference type="InterPro" id="IPR000235">
    <property type="entry name" value="Ribosomal_uS7"/>
</dbReference>
<dbReference type="CDD" id="cd14871">
    <property type="entry name" value="uS7_Chloroplast"/>
    <property type="match status" value="1"/>
</dbReference>
<reference evidence="10" key="1">
    <citation type="submission" date="2021-02" db="EMBL/GenBank/DDBJ databases">
        <title>Organelle genome of a novel green alga in the class Trebouxiophyceae.</title>
        <authorList>
            <person name="Takusagawa M."/>
            <person name="Misumi O."/>
            <person name="Inui T.I."/>
            <person name="Kato S."/>
            <person name="Matsunaga S."/>
            <person name="Kuroiwa H."/>
            <person name="Kuroiwa T."/>
        </authorList>
    </citation>
    <scope>NUCLEOTIDE SEQUENCE</scope>
    <source>
        <strain evidence="10">311 I</strain>
    </source>
</reference>
<evidence type="ECO:0000256" key="3">
    <source>
        <dbReference type="ARBA" id="ARBA00022884"/>
    </source>
</evidence>
<accession>A0A8D5Q0B9</accession>
<dbReference type="HAMAP" id="MF_00480_B">
    <property type="entry name" value="Ribosomal_uS7_B"/>
    <property type="match status" value="1"/>
</dbReference>